<keyword evidence="2" id="KW-1185">Reference proteome</keyword>
<reference evidence="1 2" key="1">
    <citation type="submission" date="2018-11" db="EMBL/GenBank/DDBJ databases">
        <authorList>
            <person name="Li F."/>
        </authorList>
    </citation>
    <scope>NUCLEOTIDE SEQUENCE [LARGE SCALE GENOMIC DNA]</scope>
    <source>
        <strain evidence="1 2">Gsoil 097</strain>
    </source>
</reference>
<dbReference type="PANTHER" id="PTHR30458:SF2">
    <property type="entry name" value="1,2-PHENYLACETYL-COA EPOXIDASE, SUBUNIT A"/>
    <property type="match status" value="1"/>
</dbReference>
<dbReference type="AlphaFoldDB" id="A0A3N0CHE6"/>
<dbReference type="Gene3D" id="1.20.1260.10">
    <property type="match status" value="1"/>
</dbReference>
<protein>
    <submittedName>
        <fullName evidence="1">1,2-phenylacetyl-CoA epoxidase subunit A</fullName>
    </submittedName>
</protein>
<dbReference type="RefSeq" id="WP_123228169.1">
    <property type="nucleotide sequence ID" value="NZ_RJSE01000007.1"/>
</dbReference>
<dbReference type="PANTHER" id="PTHR30458">
    <property type="entry name" value="PHENYLACETIC ACID DEGRADATION PROTEIN PAA"/>
    <property type="match status" value="1"/>
</dbReference>
<name>A0A3N0CHE6_9ACTN</name>
<accession>A0A3N0CHE6</accession>
<dbReference type="InterPro" id="IPR012347">
    <property type="entry name" value="Ferritin-like"/>
</dbReference>
<dbReference type="Proteomes" id="UP000267128">
    <property type="component" value="Unassembled WGS sequence"/>
</dbReference>
<dbReference type="Pfam" id="PF05138">
    <property type="entry name" value="PaaA_PaaC"/>
    <property type="match status" value="1"/>
</dbReference>
<comment type="caution">
    <text evidence="1">The sequence shown here is derived from an EMBL/GenBank/DDBJ whole genome shotgun (WGS) entry which is preliminary data.</text>
</comment>
<dbReference type="GO" id="GO:0010124">
    <property type="term" value="P:phenylacetate catabolic process"/>
    <property type="evidence" value="ECO:0007669"/>
    <property type="project" value="InterPro"/>
</dbReference>
<dbReference type="EMBL" id="RJSE01000007">
    <property type="protein sequence ID" value="RNL62877.1"/>
    <property type="molecule type" value="Genomic_DNA"/>
</dbReference>
<dbReference type="InterPro" id="IPR011881">
    <property type="entry name" value="PaaA"/>
</dbReference>
<sequence length="317" mass="35988">MAENPDLSKAPQTGAGVNAEHEAIAARVAAGGKYEPWHDLPDAYRAEAARMMEFHMMSELVGPVHEYRWVPRAPSFEAKLILSAKTQDEVGHGLALIRVCEDLTGKTRSEYMEEILEGPPRFMNIFHYPWDDWADPVVAAWLADGAEITRQTTLLKSSYGPYARAMKKIVKEEGFHHQAGRYLMHRMVGAGPSQKRMAQEAVNRWWPRILSMFGPRASASKHGEVLLSFQLKIAENEELRQNFLSTFVPKIKRMGLEIPDDAVVLDEETGLWGYTEPDWDEFKGLLRGGSPYGEELQRSLRNARRGSQWFMDEVWAA</sequence>
<organism evidence="1 2">
    <name type="scientific">Nocardioides marmoriginsengisoli</name>
    <dbReference type="NCBI Taxonomy" id="661483"/>
    <lineage>
        <taxon>Bacteria</taxon>
        <taxon>Bacillati</taxon>
        <taxon>Actinomycetota</taxon>
        <taxon>Actinomycetes</taxon>
        <taxon>Propionibacteriales</taxon>
        <taxon>Nocardioidaceae</taxon>
        <taxon>Nocardioides</taxon>
    </lineage>
</organism>
<proteinExistence type="predicted"/>
<dbReference type="InterPro" id="IPR052703">
    <property type="entry name" value="Aromatic_CoA_ox/epox"/>
</dbReference>
<dbReference type="InterPro" id="IPR007814">
    <property type="entry name" value="PaaA_PaaC"/>
</dbReference>
<dbReference type="InterPro" id="IPR009078">
    <property type="entry name" value="Ferritin-like_SF"/>
</dbReference>
<evidence type="ECO:0000313" key="1">
    <source>
        <dbReference type="EMBL" id="RNL62877.1"/>
    </source>
</evidence>
<dbReference type="NCBIfam" id="TIGR02156">
    <property type="entry name" value="PA_CoA_Oxy1"/>
    <property type="match status" value="1"/>
</dbReference>
<evidence type="ECO:0000313" key="2">
    <source>
        <dbReference type="Proteomes" id="UP000267128"/>
    </source>
</evidence>
<dbReference type="GO" id="GO:0097266">
    <property type="term" value="F:phenylacetyl-CoA 1,2-epoxidase activity"/>
    <property type="evidence" value="ECO:0007669"/>
    <property type="project" value="InterPro"/>
</dbReference>
<dbReference type="OrthoDB" id="5292502at2"/>
<dbReference type="GO" id="GO:0005829">
    <property type="term" value="C:cytosol"/>
    <property type="evidence" value="ECO:0007669"/>
    <property type="project" value="TreeGrafter"/>
</dbReference>
<dbReference type="SUPFAM" id="SSF47240">
    <property type="entry name" value="Ferritin-like"/>
    <property type="match status" value="1"/>
</dbReference>
<gene>
    <name evidence="1" type="ORF">EFK50_14180</name>
</gene>